<keyword evidence="4" id="KW-1133">Transmembrane helix</keyword>
<dbReference type="Proteomes" id="UP000825729">
    <property type="component" value="Unassembled WGS sequence"/>
</dbReference>
<dbReference type="PANTHER" id="PTHR11863">
    <property type="entry name" value="STEROL DESATURASE"/>
    <property type="match status" value="1"/>
</dbReference>
<keyword evidence="5" id="KW-0472">Membrane</keyword>
<dbReference type="GO" id="GO:0005506">
    <property type="term" value="F:iron ion binding"/>
    <property type="evidence" value="ECO:0007669"/>
    <property type="project" value="InterPro"/>
</dbReference>
<evidence type="ECO:0000313" key="8">
    <source>
        <dbReference type="EMBL" id="KAG9440239.1"/>
    </source>
</evidence>
<feature type="domain" description="Very-long-chain aldehyde decarbonylase CER1-like C-terminal" evidence="7">
    <location>
        <begin position="453"/>
        <end position="618"/>
    </location>
</feature>
<evidence type="ECO:0000259" key="6">
    <source>
        <dbReference type="Pfam" id="PF04116"/>
    </source>
</evidence>
<comment type="subcellular location">
    <subcellularLocation>
        <location evidence="1">Membrane</location>
        <topology evidence="1">Multi-pass membrane protein</topology>
    </subcellularLocation>
</comment>
<accession>A0AAV7DUL9</accession>
<reference evidence="8 9" key="1">
    <citation type="submission" date="2021-07" db="EMBL/GenBank/DDBJ databases">
        <title>The Aristolochia fimbriata genome: insights into angiosperm evolution, floral development and chemical biosynthesis.</title>
        <authorList>
            <person name="Jiao Y."/>
        </authorList>
    </citation>
    <scope>NUCLEOTIDE SEQUENCE [LARGE SCALE GENOMIC DNA]</scope>
    <source>
        <strain evidence="8">IBCAS-2021</strain>
        <tissue evidence="8">Leaf</tissue>
    </source>
</reference>
<protein>
    <submittedName>
        <fullName evidence="8">Uncharacterized protein</fullName>
    </submittedName>
</protein>
<evidence type="ECO:0000256" key="1">
    <source>
        <dbReference type="ARBA" id="ARBA00004141"/>
    </source>
</evidence>
<dbReference type="GO" id="GO:0008610">
    <property type="term" value="P:lipid biosynthetic process"/>
    <property type="evidence" value="ECO:0007669"/>
    <property type="project" value="InterPro"/>
</dbReference>
<organism evidence="8 9">
    <name type="scientific">Aristolochia fimbriata</name>
    <name type="common">White veined hardy Dutchman's pipe vine</name>
    <dbReference type="NCBI Taxonomy" id="158543"/>
    <lineage>
        <taxon>Eukaryota</taxon>
        <taxon>Viridiplantae</taxon>
        <taxon>Streptophyta</taxon>
        <taxon>Embryophyta</taxon>
        <taxon>Tracheophyta</taxon>
        <taxon>Spermatophyta</taxon>
        <taxon>Magnoliopsida</taxon>
        <taxon>Magnoliidae</taxon>
        <taxon>Piperales</taxon>
        <taxon>Aristolochiaceae</taxon>
        <taxon>Aristolochia</taxon>
    </lineage>
</organism>
<sequence length="631" mass="72919">MATKPGILTAWPWQKLGSFKYVVLAPWVAQSMYLWVTKPEERDVSNFLIFPFLLWRWLHNQIWISLSRHQTARGKHKIVNKGIEFEQVDREENWDDQIILNGLVYYVLNRFAPGTSHLPLWRTDGMILTILLHMGPVEFLYYWLHRALHHHYLYSRYHSHHHSSIVTEPITSVIHPFAEILSYYILFSIPQLVMLFTGTLSHLALIIYVSYIDFMNNLGHCNFELVPHTLFKIFPLLKYLIYTPSFHSLHHTQFRTNYSLFMPLYDYLYGTVDKSSDTLYENSLKVKKEIPQVVYLTHPTSLDSIYHLRLGLASMASKPYSTKWYLLMIQPFTCLSMILTCNFGSTFTSESIKLDKLKMETWVIPRFSFHYFLPWHRDSINDMIEKAVLEADSEGVKVLSLGLLNQYAELNANGKLFLLKNPQLKVRLVDGNALAVAVVLNSIPQGTESVVMIMRGDLSKATSAIALVLCKRGIKVATVSEQEDLELKRELPSKFWSNLQDISDKNNIDAKVWLVGNGVTDSEQKRAPKGACFIPFCQFPAKSLRKDCFYYTTPAMRVPKNLENMHACENWLPRRVMSAWRVAGIVHAMEGWDAHEYGKEMLDPDRVWNAALGHGFLPLSYPSFNINGLKN</sequence>
<dbReference type="GO" id="GO:0016491">
    <property type="term" value="F:oxidoreductase activity"/>
    <property type="evidence" value="ECO:0007669"/>
    <property type="project" value="InterPro"/>
</dbReference>
<gene>
    <name evidence="8" type="ORF">H6P81_020404</name>
</gene>
<keyword evidence="9" id="KW-1185">Reference proteome</keyword>
<evidence type="ECO:0000256" key="3">
    <source>
        <dbReference type="ARBA" id="ARBA00022692"/>
    </source>
</evidence>
<comment type="similarity">
    <text evidence="2">Belongs to the sterol desaturase family.</text>
</comment>
<evidence type="ECO:0000256" key="5">
    <source>
        <dbReference type="ARBA" id="ARBA00023136"/>
    </source>
</evidence>
<dbReference type="InterPro" id="IPR021940">
    <property type="entry name" value="CER1-like_C"/>
</dbReference>
<dbReference type="AlphaFoldDB" id="A0AAV7DUL9"/>
<dbReference type="Pfam" id="PF04116">
    <property type="entry name" value="FA_hydroxylase"/>
    <property type="match status" value="1"/>
</dbReference>
<evidence type="ECO:0000256" key="2">
    <source>
        <dbReference type="ARBA" id="ARBA00009324"/>
    </source>
</evidence>
<comment type="caution">
    <text evidence="8">The sequence shown here is derived from an EMBL/GenBank/DDBJ whole genome shotgun (WGS) entry which is preliminary data.</text>
</comment>
<dbReference type="GO" id="GO:0016020">
    <property type="term" value="C:membrane"/>
    <property type="evidence" value="ECO:0007669"/>
    <property type="project" value="UniProtKB-SubCell"/>
</dbReference>
<dbReference type="EMBL" id="JAINDJ010000008">
    <property type="protein sequence ID" value="KAG9440239.1"/>
    <property type="molecule type" value="Genomic_DNA"/>
</dbReference>
<dbReference type="InterPro" id="IPR006694">
    <property type="entry name" value="Fatty_acid_hydroxylase"/>
</dbReference>
<proteinExistence type="inferred from homology"/>
<keyword evidence="3" id="KW-0812">Transmembrane</keyword>
<dbReference type="InterPro" id="IPR050307">
    <property type="entry name" value="Sterol_Desaturase_Related"/>
</dbReference>
<feature type="domain" description="Fatty acid hydroxylase" evidence="6">
    <location>
        <begin position="132"/>
        <end position="271"/>
    </location>
</feature>
<name>A0AAV7DUL9_ARIFI</name>
<evidence type="ECO:0000313" key="9">
    <source>
        <dbReference type="Proteomes" id="UP000825729"/>
    </source>
</evidence>
<dbReference type="Pfam" id="PF12076">
    <property type="entry name" value="CER1-like_C"/>
    <property type="match status" value="1"/>
</dbReference>
<evidence type="ECO:0000256" key="4">
    <source>
        <dbReference type="ARBA" id="ARBA00022989"/>
    </source>
</evidence>
<evidence type="ECO:0000259" key="7">
    <source>
        <dbReference type="Pfam" id="PF12076"/>
    </source>
</evidence>